<dbReference type="Ensembl" id="ENSAPLT00020022389.1">
    <property type="protein sequence ID" value="ENSAPLP00020020725.1"/>
    <property type="gene ID" value="ENSAPLG00020014585.1"/>
</dbReference>
<protein>
    <submittedName>
        <fullName evidence="2">Uncharacterized protein</fullName>
    </submittedName>
</protein>
<keyword evidence="1" id="KW-0472">Membrane</keyword>
<evidence type="ECO:0000313" key="3">
    <source>
        <dbReference type="Proteomes" id="UP000694400"/>
    </source>
</evidence>
<name>A0A8B9TFF8_ANAPL</name>
<reference evidence="2" key="1">
    <citation type="submission" date="2025-08" db="UniProtKB">
        <authorList>
            <consortium name="Ensembl"/>
        </authorList>
    </citation>
    <scope>IDENTIFICATION</scope>
</reference>
<organism evidence="2 3">
    <name type="scientific">Anas platyrhynchos</name>
    <name type="common">Mallard</name>
    <name type="synonym">Anas boschas</name>
    <dbReference type="NCBI Taxonomy" id="8839"/>
    <lineage>
        <taxon>Eukaryota</taxon>
        <taxon>Metazoa</taxon>
        <taxon>Chordata</taxon>
        <taxon>Craniata</taxon>
        <taxon>Vertebrata</taxon>
        <taxon>Euteleostomi</taxon>
        <taxon>Archelosauria</taxon>
        <taxon>Archosauria</taxon>
        <taxon>Dinosauria</taxon>
        <taxon>Saurischia</taxon>
        <taxon>Theropoda</taxon>
        <taxon>Coelurosauria</taxon>
        <taxon>Aves</taxon>
        <taxon>Neognathae</taxon>
        <taxon>Galloanserae</taxon>
        <taxon>Anseriformes</taxon>
        <taxon>Anatidae</taxon>
        <taxon>Anatinae</taxon>
        <taxon>Anas</taxon>
    </lineage>
</organism>
<keyword evidence="1" id="KW-0812">Transmembrane</keyword>
<sequence length="167" mass="17702">SLSSACSVQGKARVLGSWSGCGFFPFGPRAVFGSCPHLLLSVICLSCCLFVLLSVYPEGLLLLLQRARATHPVHCQCPGLANSFCSLSQPFISKGIGGPGAELALTVSVSMNDWFGMQLRGLKQGLREQVLWLRSPQCGGWMQPVGHQKLGKGRVSRAPASLPGCCA</sequence>
<evidence type="ECO:0000313" key="2">
    <source>
        <dbReference type="Ensembl" id="ENSAPLP00020020725.1"/>
    </source>
</evidence>
<reference evidence="2" key="2">
    <citation type="submission" date="2025-09" db="UniProtKB">
        <authorList>
            <consortium name="Ensembl"/>
        </authorList>
    </citation>
    <scope>IDENTIFICATION</scope>
</reference>
<keyword evidence="1" id="KW-1133">Transmembrane helix</keyword>
<evidence type="ECO:0000256" key="1">
    <source>
        <dbReference type="SAM" id="Phobius"/>
    </source>
</evidence>
<dbReference type="AlphaFoldDB" id="A0A8B9TFF8"/>
<proteinExistence type="predicted"/>
<dbReference type="Proteomes" id="UP000694400">
    <property type="component" value="Unassembled WGS sequence"/>
</dbReference>
<accession>A0A8B9TFF8</accession>
<feature type="transmembrane region" description="Helical" evidence="1">
    <location>
        <begin position="38"/>
        <end position="56"/>
    </location>
</feature>